<evidence type="ECO:0000259" key="1">
    <source>
        <dbReference type="PROSITE" id="PS51746"/>
    </source>
</evidence>
<organism evidence="2 3">
    <name type="scientific">Rhodosalinus halophilus</name>
    <dbReference type="NCBI Taxonomy" id="2259333"/>
    <lineage>
        <taxon>Bacteria</taxon>
        <taxon>Pseudomonadati</taxon>
        <taxon>Pseudomonadota</taxon>
        <taxon>Alphaproteobacteria</taxon>
        <taxon>Rhodobacterales</taxon>
        <taxon>Paracoccaceae</taxon>
        <taxon>Rhodosalinus</taxon>
    </lineage>
</organism>
<dbReference type="InterPro" id="IPR036457">
    <property type="entry name" value="PPM-type-like_dom_sf"/>
</dbReference>
<dbReference type="OrthoDB" id="9801841at2"/>
<dbReference type="Gene3D" id="3.60.40.10">
    <property type="entry name" value="PPM-type phosphatase domain"/>
    <property type="match status" value="1"/>
</dbReference>
<dbReference type="InterPro" id="IPR001932">
    <property type="entry name" value="PPM-type_phosphatase-like_dom"/>
</dbReference>
<keyword evidence="3" id="KW-1185">Reference proteome</keyword>
<sequence length="298" mass="31990">MTADVGVLRFDVSSALLLGARDRQEDAVATAFSQGADVGFAVLSDGMGGHAAGDVASRIIVSEIFAELTIRTTLPGFRPAGIPVMLREAVQAANRCLRANIDADPSMHGMGGTVISIVLADGRLHWISVGDSVLYLFRDGKLIRLNEDHSMAPQIDLMVRKGLIDVEDARDHPQRNCLTSALFGEDIPAIDCPDTPVPLRPDDLVLVASDGLEHLSEDEIAALLRRCKRRSSGDIASRLMAGVTGMNDPEQDNTSLVVVKADRKAAGARRPFMSLLNMESVFAGLQTLAPERRPLGRS</sequence>
<dbReference type="AlphaFoldDB" id="A0A365UE32"/>
<dbReference type="RefSeq" id="WP_113287655.1">
    <property type="nucleotide sequence ID" value="NZ_QNTQ01000001.1"/>
</dbReference>
<comment type="caution">
    <text evidence="2">The sequence shown here is derived from an EMBL/GenBank/DDBJ whole genome shotgun (WGS) entry which is preliminary data.</text>
</comment>
<dbReference type="PROSITE" id="PS51746">
    <property type="entry name" value="PPM_2"/>
    <property type="match status" value="1"/>
</dbReference>
<dbReference type="CDD" id="cd00143">
    <property type="entry name" value="PP2Cc"/>
    <property type="match status" value="1"/>
</dbReference>
<reference evidence="2 3" key="1">
    <citation type="submission" date="2018-07" db="EMBL/GenBank/DDBJ databases">
        <title>Rhodosalinus sp. strain E84T genomic sequence and assembly.</title>
        <authorList>
            <person name="Liu Z.-W."/>
            <person name="Lu D.-C."/>
        </authorList>
    </citation>
    <scope>NUCLEOTIDE SEQUENCE [LARGE SCALE GENOMIC DNA]</scope>
    <source>
        <strain evidence="2 3">E84</strain>
    </source>
</reference>
<evidence type="ECO:0000313" key="2">
    <source>
        <dbReference type="EMBL" id="RBI87632.1"/>
    </source>
</evidence>
<dbReference type="SMART" id="SM00332">
    <property type="entry name" value="PP2Cc"/>
    <property type="match status" value="1"/>
</dbReference>
<name>A0A365UE32_9RHOB</name>
<feature type="domain" description="PPM-type phosphatase" evidence="1">
    <location>
        <begin position="9"/>
        <end position="261"/>
    </location>
</feature>
<gene>
    <name evidence="2" type="ORF">DRV85_01530</name>
</gene>
<dbReference type="EMBL" id="QNTQ01000001">
    <property type="protein sequence ID" value="RBI87632.1"/>
    <property type="molecule type" value="Genomic_DNA"/>
</dbReference>
<dbReference type="SUPFAM" id="SSF81606">
    <property type="entry name" value="PP2C-like"/>
    <property type="match status" value="1"/>
</dbReference>
<dbReference type="SMART" id="SM00331">
    <property type="entry name" value="PP2C_SIG"/>
    <property type="match status" value="1"/>
</dbReference>
<accession>A0A365UE32</accession>
<protein>
    <submittedName>
        <fullName evidence="2">Serine/threonine-protein phosphatase</fullName>
    </submittedName>
</protein>
<proteinExistence type="predicted"/>
<dbReference type="Pfam" id="PF13672">
    <property type="entry name" value="PP2C_2"/>
    <property type="match status" value="1"/>
</dbReference>
<dbReference type="Proteomes" id="UP000253370">
    <property type="component" value="Unassembled WGS sequence"/>
</dbReference>
<evidence type="ECO:0000313" key="3">
    <source>
        <dbReference type="Proteomes" id="UP000253370"/>
    </source>
</evidence>